<proteinExistence type="predicted"/>
<dbReference type="Gene3D" id="3.40.50.300">
    <property type="entry name" value="P-loop containing nucleotide triphosphate hydrolases"/>
    <property type="match status" value="1"/>
</dbReference>
<dbReference type="EMBL" id="JBHUMK010000068">
    <property type="protein sequence ID" value="MFD2610527.1"/>
    <property type="molecule type" value="Genomic_DNA"/>
</dbReference>
<keyword evidence="2" id="KW-1185">Reference proteome</keyword>
<accession>A0ABW5P8T2</accession>
<dbReference type="InterPro" id="IPR027417">
    <property type="entry name" value="P-loop_NTPase"/>
</dbReference>
<evidence type="ECO:0000313" key="1">
    <source>
        <dbReference type="EMBL" id="MFD2610527.1"/>
    </source>
</evidence>
<organism evidence="1 2">
    <name type="scientific">Deinococcus taklimakanensis</name>
    <dbReference type="NCBI Taxonomy" id="536443"/>
    <lineage>
        <taxon>Bacteria</taxon>
        <taxon>Thermotogati</taxon>
        <taxon>Deinococcota</taxon>
        <taxon>Deinococci</taxon>
        <taxon>Deinococcales</taxon>
        <taxon>Deinococcaceae</taxon>
        <taxon>Deinococcus</taxon>
    </lineage>
</organism>
<dbReference type="SUPFAM" id="SSF52540">
    <property type="entry name" value="P-loop containing nucleoside triphosphate hydrolases"/>
    <property type="match status" value="1"/>
</dbReference>
<protein>
    <submittedName>
        <fullName evidence="1">AAA family ATPase</fullName>
    </submittedName>
</protein>
<reference evidence="2" key="1">
    <citation type="journal article" date="2019" name="Int. J. Syst. Evol. Microbiol.">
        <title>The Global Catalogue of Microorganisms (GCM) 10K type strain sequencing project: providing services to taxonomists for standard genome sequencing and annotation.</title>
        <authorList>
            <consortium name="The Broad Institute Genomics Platform"/>
            <consortium name="The Broad Institute Genome Sequencing Center for Infectious Disease"/>
            <person name="Wu L."/>
            <person name="Ma J."/>
        </authorList>
    </citation>
    <scope>NUCLEOTIDE SEQUENCE [LARGE SCALE GENOMIC DNA]</scope>
    <source>
        <strain evidence="2">KCTC 33842</strain>
    </source>
</reference>
<dbReference type="Pfam" id="PF13238">
    <property type="entry name" value="AAA_18"/>
    <property type="match status" value="1"/>
</dbReference>
<name>A0ABW5P8T2_9DEIO</name>
<sequence length="159" mass="17956">MRVLLTGMSGTGKSSVMTELARRGWRAVDLDTPEWSEWTTDAEGQPDWTWRTERLDALLSEAKADGQPLFLSGTCTFQGRYYGQLDHVVLLSAPADVLLRRVRTRTNNAYGKTEQEQADILHYLETVEPLLRHSAHLELDTSRLSVAEVSDRLEALLRA</sequence>
<dbReference type="Proteomes" id="UP001597475">
    <property type="component" value="Unassembled WGS sequence"/>
</dbReference>
<dbReference type="RefSeq" id="WP_386846757.1">
    <property type="nucleotide sequence ID" value="NZ_JBHUMK010000068.1"/>
</dbReference>
<evidence type="ECO:0000313" key="2">
    <source>
        <dbReference type="Proteomes" id="UP001597475"/>
    </source>
</evidence>
<comment type="caution">
    <text evidence="1">The sequence shown here is derived from an EMBL/GenBank/DDBJ whole genome shotgun (WGS) entry which is preliminary data.</text>
</comment>
<gene>
    <name evidence="1" type="ORF">ACFSR9_13945</name>
</gene>